<evidence type="ECO:0000313" key="2">
    <source>
        <dbReference type="EMBL" id="MBM3273800.1"/>
    </source>
</evidence>
<keyword evidence="1" id="KW-0812">Transmembrane</keyword>
<keyword evidence="1" id="KW-0472">Membrane</keyword>
<evidence type="ECO:0000313" key="3">
    <source>
        <dbReference type="Proteomes" id="UP000703893"/>
    </source>
</evidence>
<dbReference type="NCBIfam" id="TIGR02532">
    <property type="entry name" value="IV_pilin_GFxxxE"/>
    <property type="match status" value="1"/>
</dbReference>
<proteinExistence type="predicted"/>
<dbReference type="Proteomes" id="UP000703893">
    <property type="component" value="Unassembled WGS sequence"/>
</dbReference>
<sequence length="155" mass="16976">MLRPNRVQWRVREARIRNFRRLQAGFTLAELLVAAVVLLIASVGVLQTLSMMVRHSERHHRDLQGDQLARSAVGYMRDVGYDGLRASGSALIASAIASQYDAQMLAMGKGSALSIAWLDTIPGKMLDATVSVKYPIDQATQSIRIVTRVAKGGPM</sequence>
<keyword evidence="1" id="KW-1133">Transmembrane helix</keyword>
<reference evidence="2 3" key="1">
    <citation type="submission" date="2019-03" db="EMBL/GenBank/DDBJ databases">
        <title>Lake Tanganyika Metagenome-Assembled Genomes (MAGs).</title>
        <authorList>
            <person name="Tran P."/>
        </authorList>
    </citation>
    <scope>NUCLEOTIDE SEQUENCE [LARGE SCALE GENOMIC DNA]</scope>
    <source>
        <strain evidence="2">K_DeepCast_65m_m2_236</strain>
    </source>
</reference>
<comment type="caution">
    <text evidence="2">The sequence shown here is derived from an EMBL/GenBank/DDBJ whole genome shotgun (WGS) entry which is preliminary data.</text>
</comment>
<feature type="transmembrane region" description="Helical" evidence="1">
    <location>
        <begin position="21"/>
        <end position="46"/>
    </location>
</feature>
<dbReference type="Pfam" id="PF07963">
    <property type="entry name" value="N_methyl"/>
    <property type="match status" value="1"/>
</dbReference>
<dbReference type="EMBL" id="VGJX01000051">
    <property type="protein sequence ID" value="MBM3273800.1"/>
    <property type="molecule type" value="Genomic_DNA"/>
</dbReference>
<accession>A0A938BMB7</accession>
<gene>
    <name evidence="2" type="ORF">FJZ00_01510</name>
</gene>
<evidence type="ECO:0000256" key="1">
    <source>
        <dbReference type="SAM" id="Phobius"/>
    </source>
</evidence>
<protein>
    <submittedName>
        <fullName evidence="2">Prepilin-type N-terminal cleavage/methylation domain-containing protein</fullName>
    </submittedName>
</protein>
<organism evidence="2 3">
    <name type="scientific">Candidatus Tanganyikabacteria bacterium</name>
    <dbReference type="NCBI Taxonomy" id="2961651"/>
    <lineage>
        <taxon>Bacteria</taxon>
        <taxon>Bacillati</taxon>
        <taxon>Candidatus Sericytochromatia</taxon>
        <taxon>Candidatus Tanganyikabacteria</taxon>
    </lineage>
</organism>
<dbReference type="AlphaFoldDB" id="A0A938BMB7"/>
<name>A0A938BMB7_9BACT</name>
<dbReference type="InterPro" id="IPR012902">
    <property type="entry name" value="N_methyl_site"/>
</dbReference>